<evidence type="ECO:0000313" key="2">
    <source>
        <dbReference type="EMBL" id="KAJ7711405.1"/>
    </source>
</evidence>
<sequence>MIFNTIRGPLVFALSAFLAIPSIMAQVTCEISLGLSINTATMSTIITNIETDNINPPLGNPLLIAPETFTFVFQNGGNAASCIFNFAAGATGEVALATWASTTQAILGICGSVGGSEEIFGINGLELLVQNAEIGFGQCGVTAETLVAQLGHPNEPSMLVTGAAAANGTVLSVTKHSI</sequence>
<dbReference type="Proteomes" id="UP001215598">
    <property type="component" value="Unassembled WGS sequence"/>
</dbReference>
<keyword evidence="4" id="KW-1185">Reference proteome</keyword>
<protein>
    <submittedName>
        <fullName evidence="3">Uncharacterized protein</fullName>
    </submittedName>
</protein>
<keyword evidence="1" id="KW-0732">Signal</keyword>
<organism evidence="3 4">
    <name type="scientific">Mycena metata</name>
    <dbReference type="NCBI Taxonomy" id="1033252"/>
    <lineage>
        <taxon>Eukaryota</taxon>
        <taxon>Fungi</taxon>
        <taxon>Dikarya</taxon>
        <taxon>Basidiomycota</taxon>
        <taxon>Agaricomycotina</taxon>
        <taxon>Agaricomycetes</taxon>
        <taxon>Agaricomycetidae</taxon>
        <taxon>Agaricales</taxon>
        <taxon>Marasmiineae</taxon>
        <taxon>Mycenaceae</taxon>
        <taxon>Mycena</taxon>
    </lineage>
</organism>
<feature type="non-terminal residue" evidence="3">
    <location>
        <position position="1"/>
    </location>
</feature>
<proteinExistence type="predicted"/>
<reference evidence="3" key="1">
    <citation type="submission" date="2023-03" db="EMBL/GenBank/DDBJ databases">
        <title>Massive genome expansion in bonnet fungi (Mycena s.s.) driven by repeated elements and novel gene families across ecological guilds.</title>
        <authorList>
            <consortium name="Lawrence Berkeley National Laboratory"/>
            <person name="Harder C.B."/>
            <person name="Miyauchi S."/>
            <person name="Viragh M."/>
            <person name="Kuo A."/>
            <person name="Thoen E."/>
            <person name="Andreopoulos B."/>
            <person name="Lu D."/>
            <person name="Skrede I."/>
            <person name="Drula E."/>
            <person name="Henrissat B."/>
            <person name="Morin E."/>
            <person name="Kohler A."/>
            <person name="Barry K."/>
            <person name="LaButti K."/>
            <person name="Morin E."/>
            <person name="Salamov A."/>
            <person name="Lipzen A."/>
            <person name="Mereny Z."/>
            <person name="Hegedus B."/>
            <person name="Baldrian P."/>
            <person name="Stursova M."/>
            <person name="Weitz H."/>
            <person name="Taylor A."/>
            <person name="Grigoriev I.V."/>
            <person name="Nagy L.G."/>
            <person name="Martin F."/>
            <person name="Kauserud H."/>
        </authorList>
    </citation>
    <scope>NUCLEOTIDE SEQUENCE</scope>
    <source>
        <strain evidence="3">CBHHK182m</strain>
    </source>
</reference>
<comment type="caution">
    <text evidence="3">The sequence shown here is derived from an EMBL/GenBank/DDBJ whole genome shotgun (WGS) entry which is preliminary data.</text>
</comment>
<dbReference type="AlphaFoldDB" id="A0AAD7MLM2"/>
<dbReference type="EMBL" id="JARKIB010000397">
    <property type="protein sequence ID" value="KAJ7711405.1"/>
    <property type="molecule type" value="Genomic_DNA"/>
</dbReference>
<gene>
    <name evidence="3" type="ORF">B0H16DRAFT_1598957</name>
    <name evidence="2" type="ORF">B0H16DRAFT_1628598</name>
</gene>
<evidence type="ECO:0000313" key="4">
    <source>
        <dbReference type="Proteomes" id="UP001215598"/>
    </source>
</evidence>
<dbReference type="EMBL" id="JARKIB010000212">
    <property type="protein sequence ID" value="KAJ7723236.1"/>
    <property type="molecule type" value="Genomic_DNA"/>
</dbReference>
<name>A0AAD7MLM2_9AGAR</name>
<evidence type="ECO:0000256" key="1">
    <source>
        <dbReference type="SAM" id="SignalP"/>
    </source>
</evidence>
<accession>A0AAD7MLM2</accession>
<evidence type="ECO:0000313" key="3">
    <source>
        <dbReference type="EMBL" id="KAJ7723236.1"/>
    </source>
</evidence>
<feature type="signal peptide" evidence="1">
    <location>
        <begin position="1"/>
        <end position="25"/>
    </location>
</feature>
<feature type="chain" id="PRO_5042441990" evidence="1">
    <location>
        <begin position="26"/>
        <end position="178"/>
    </location>
</feature>